<evidence type="ECO:0000259" key="2">
    <source>
        <dbReference type="Pfam" id="PF00535"/>
    </source>
</evidence>
<dbReference type="PANTHER" id="PTHR43630:SF2">
    <property type="entry name" value="GLYCOSYLTRANSFERASE"/>
    <property type="match status" value="1"/>
</dbReference>
<organism evidence="3 4">
    <name type="scientific">Paraburkholderia tuberum</name>
    <dbReference type="NCBI Taxonomy" id="157910"/>
    <lineage>
        <taxon>Bacteria</taxon>
        <taxon>Pseudomonadati</taxon>
        <taxon>Pseudomonadota</taxon>
        <taxon>Betaproteobacteria</taxon>
        <taxon>Burkholderiales</taxon>
        <taxon>Burkholderiaceae</taxon>
        <taxon>Paraburkholderia</taxon>
    </lineage>
</organism>
<evidence type="ECO:0000313" key="3">
    <source>
        <dbReference type="EMBL" id="SDR44132.1"/>
    </source>
</evidence>
<feature type="domain" description="Glycosyltransferase 2-like" evidence="2">
    <location>
        <begin position="5"/>
        <end position="143"/>
    </location>
</feature>
<dbReference type="SUPFAM" id="SSF53448">
    <property type="entry name" value="Nucleotide-diphospho-sugar transferases"/>
    <property type="match status" value="1"/>
</dbReference>
<keyword evidence="3" id="KW-0808">Transferase</keyword>
<dbReference type="AlphaFoldDB" id="A0A1H1J2E5"/>
<name>A0A1H1J2E5_9BURK</name>
<keyword evidence="4" id="KW-1185">Reference proteome</keyword>
<dbReference type="CDD" id="cd02511">
    <property type="entry name" value="Beta4Glucosyltransferase"/>
    <property type="match status" value="1"/>
</dbReference>
<gene>
    <name evidence="3" type="ORF">SAMN05445850_4042</name>
</gene>
<dbReference type="GO" id="GO:0016740">
    <property type="term" value="F:transferase activity"/>
    <property type="evidence" value="ECO:0007669"/>
    <property type="project" value="UniProtKB-KW"/>
</dbReference>
<dbReference type="EMBL" id="FNKX01000002">
    <property type="protein sequence ID" value="SDR44132.1"/>
    <property type="molecule type" value="Genomic_DNA"/>
</dbReference>
<dbReference type="STRING" id="157910.SAMN05445850_4042"/>
<dbReference type="RefSeq" id="WP_090806289.1">
    <property type="nucleotide sequence ID" value="NZ_FNKX01000002.1"/>
</dbReference>
<dbReference type="Gene3D" id="3.90.550.10">
    <property type="entry name" value="Spore Coat Polysaccharide Biosynthesis Protein SpsA, Chain A"/>
    <property type="match status" value="1"/>
</dbReference>
<protein>
    <submittedName>
        <fullName evidence="3">Glycosyltransferase involved in cell wall bisynthesis</fullName>
    </submittedName>
</protein>
<dbReference type="Pfam" id="PF00535">
    <property type="entry name" value="Glycos_transf_2"/>
    <property type="match status" value="1"/>
</dbReference>
<reference evidence="4" key="1">
    <citation type="submission" date="2016-10" db="EMBL/GenBank/DDBJ databases">
        <authorList>
            <person name="Varghese N."/>
            <person name="Submissions S."/>
        </authorList>
    </citation>
    <scope>NUCLEOTIDE SEQUENCE [LARGE SCALE GENOMIC DNA]</scope>
    <source>
        <strain evidence="4">DUS833</strain>
    </source>
</reference>
<accession>A0A1H1J2E5</accession>
<dbReference type="InterPro" id="IPR001173">
    <property type="entry name" value="Glyco_trans_2-like"/>
</dbReference>
<dbReference type="InterPro" id="IPR029044">
    <property type="entry name" value="Nucleotide-diphossugar_trans"/>
</dbReference>
<dbReference type="PANTHER" id="PTHR43630">
    <property type="entry name" value="POLY-BETA-1,6-N-ACETYL-D-GLUCOSAMINE SYNTHASE"/>
    <property type="match status" value="1"/>
</dbReference>
<sequence length="289" mass="33574">MSKVSVLVLTKNEEQDLPGCLETVIGWSDDIHVFDSLSTDGTVAYARSVCANVISRPFDDWSTHQNWGLKNIPFKHEWVLYLDADERVPPLLVPEIEKAVSNAGDAVAFQIRRRDFFNDRWLRHVQASPYFVRLFRPQHIHYERLVNPVTVVDGKTGRLDGYLDHFPFSKGLSHWLSRHNAYSSLEADQFLRNKANGNKFSLSKALFAADFQTRRYHQKRLFYQLPCRPVIKFVLLYLVRRGFLDGHPGLVYATLQSVYEYFIVLKVREKMRAARTQVDRPTLSEELKS</sequence>
<comment type="similarity">
    <text evidence="1">Belongs to the glycosyltransferase 2 family. WaaE/KdtX subfamily.</text>
</comment>
<dbReference type="Proteomes" id="UP000199365">
    <property type="component" value="Unassembled WGS sequence"/>
</dbReference>
<evidence type="ECO:0000313" key="4">
    <source>
        <dbReference type="Proteomes" id="UP000199365"/>
    </source>
</evidence>
<proteinExistence type="inferred from homology"/>
<evidence type="ECO:0000256" key="1">
    <source>
        <dbReference type="ARBA" id="ARBA00038494"/>
    </source>
</evidence>